<dbReference type="Proteomes" id="UP000324629">
    <property type="component" value="Unassembled WGS sequence"/>
</dbReference>
<name>A0A5J4NP88_9TREM</name>
<protein>
    <submittedName>
        <fullName evidence="1">Uncharacterized protein</fullName>
    </submittedName>
</protein>
<gene>
    <name evidence="1" type="ORF">DEA37_0012601</name>
</gene>
<sequence length="121" mass="14252">MLALQELHLNDNLNLNNLPVELSLCKTLQILPLENCPLREIERDIVEDREYDDVEMLPGTRLRNTEYVDDIAPIYWGLRYTQNTFYRLERYACQFNMAFVPTQCKLLLQGWLHCAFTLLGS</sequence>
<accession>A0A5J4NP88</accession>
<dbReference type="EMBL" id="QNGE01001527">
    <property type="protein sequence ID" value="KAA3677386.1"/>
    <property type="molecule type" value="Genomic_DNA"/>
</dbReference>
<keyword evidence="2" id="KW-1185">Reference proteome</keyword>
<dbReference type="AlphaFoldDB" id="A0A5J4NP88"/>
<evidence type="ECO:0000313" key="1">
    <source>
        <dbReference type="EMBL" id="KAA3677386.1"/>
    </source>
</evidence>
<evidence type="ECO:0000313" key="2">
    <source>
        <dbReference type="Proteomes" id="UP000324629"/>
    </source>
</evidence>
<proteinExistence type="predicted"/>
<feature type="non-terminal residue" evidence="1">
    <location>
        <position position="121"/>
    </location>
</feature>
<dbReference type="SUPFAM" id="SSF52058">
    <property type="entry name" value="L domain-like"/>
    <property type="match status" value="1"/>
</dbReference>
<comment type="caution">
    <text evidence="1">The sequence shown here is derived from an EMBL/GenBank/DDBJ whole genome shotgun (WGS) entry which is preliminary data.</text>
</comment>
<organism evidence="1 2">
    <name type="scientific">Paragonimus westermani</name>
    <dbReference type="NCBI Taxonomy" id="34504"/>
    <lineage>
        <taxon>Eukaryota</taxon>
        <taxon>Metazoa</taxon>
        <taxon>Spiralia</taxon>
        <taxon>Lophotrochozoa</taxon>
        <taxon>Platyhelminthes</taxon>
        <taxon>Trematoda</taxon>
        <taxon>Digenea</taxon>
        <taxon>Plagiorchiida</taxon>
        <taxon>Troglotremata</taxon>
        <taxon>Troglotrematidae</taxon>
        <taxon>Paragonimus</taxon>
    </lineage>
</organism>
<reference evidence="1 2" key="1">
    <citation type="journal article" date="2019" name="Gigascience">
        <title>Whole-genome sequence of the oriental lung fluke Paragonimus westermani.</title>
        <authorList>
            <person name="Oey H."/>
            <person name="Zakrzewski M."/>
            <person name="Narain K."/>
            <person name="Devi K.R."/>
            <person name="Agatsuma T."/>
            <person name="Nawaratna S."/>
            <person name="Gobert G.N."/>
            <person name="Jones M.K."/>
            <person name="Ragan M.A."/>
            <person name="McManus D.P."/>
            <person name="Krause L."/>
        </authorList>
    </citation>
    <scope>NUCLEOTIDE SEQUENCE [LARGE SCALE GENOMIC DNA]</scope>
    <source>
        <strain evidence="1 2">IND2009</strain>
    </source>
</reference>